<feature type="region of interest" description="Disordered" evidence="1">
    <location>
        <begin position="485"/>
        <end position="520"/>
    </location>
</feature>
<sequence length="520" mass="57362">MSLATLETLDGPTEFLKHPDFRTVSAFFLGWVFYASLCSLSSSLHLKESITKLRVLLVSSTTHLATVRSSTDEFYIPSFDLPSPFAGDNVQHILIAMLFFSFVTGSLANFGSLLSFKSGSELCAFLVAWSLLSLETARLMGLFTLLLSLRHLGIMRWELAVSLICSVIGLAFVFVNAALATGVMQTVPQLNTSLCFRRHFLPASVVSTSIYLCLEVFVVVRLWFKFPRQHLRTRRGFAYILNIRTLRALSLMLLDLLTAVPPAIVTNTLGDSIPYSIGAIAVLLVFSHKSDDCPELAIKQESPDISPVSETPAAQEAYSSWVPYHPYSARSLSDPTLLQRWDDGQRVARTTTTRSSRTIDSRTARSIREAVIHQAKIKKLSISDFQVNHGLASSSQSIAELAAPSQTLKPLRPRLVIVARISNTWPVRPIVQVESSDEDESFERRTSTPLSGILKSSFSSPSLATTRSRSTITYPSQVLSFPSAERDPIVLDHASDSRLSENKATNPEPVSNPTSPHLSQ</sequence>
<feature type="transmembrane region" description="Helical" evidence="2">
    <location>
        <begin position="245"/>
        <end position="264"/>
    </location>
</feature>
<protein>
    <submittedName>
        <fullName evidence="3">Uncharacterized protein</fullName>
    </submittedName>
</protein>
<reference evidence="3" key="1">
    <citation type="submission" date="2022-08" db="EMBL/GenBank/DDBJ databases">
        <title>A Global Phylogenomic Analysis of the Shiitake Genus Lentinula.</title>
        <authorList>
            <consortium name="DOE Joint Genome Institute"/>
            <person name="Sierra-Patev S."/>
            <person name="Min B."/>
            <person name="Naranjo-Ortiz M."/>
            <person name="Looney B."/>
            <person name="Konkel Z."/>
            <person name="Slot J.C."/>
            <person name="Sakamoto Y."/>
            <person name="Steenwyk J.L."/>
            <person name="Rokas A."/>
            <person name="Carro J."/>
            <person name="Camarero S."/>
            <person name="Ferreira P."/>
            <person name="Molpeceres G."/>
            <person name="Ruiz-Duenas F.J."/>
            <person name="Serrano A."/>
            <person name="Henrissat B."/>
            <person name="Drula E."/>
            <person name="Hughes K.W."/>
            <person name="Mata J.L."/>
            <person name="Ishikawa N.K."/>
            <person name="Vargas-Isla R."/>
            <person name="Ushijima S."/>
            <person name="Smith C.A."/>
            <person name="Ahrendt S."/>
            <person name="Andreopoulos W."/>
            <person name="He G."/>
            <person name="Labutti K."/>
            <person name="Lipzen A."/>
            <person name="Ng V."/>
            <person name="Riley R."/>
            <person name="Sandor L."/>
            <person name="Barry K."/>
            <person name="Martinez A.T."/>
            <person name="Xiao Y."/>
            <person name="Gibbons J.G."/>
            <person name="Terashima K."/>
            <person name="Grigoriev I.V."/>
            <person name="Hibbett D.S."/>
        </authorList>
    </citation>
    <scope>NUCLEOTIDE SEQUENCE</scope>
    <source>
        <strain evidence="3">JLM2183</strain>
    </source>
</reference>
<proteinExistence type="predicted"/>
<feature type="transmembrane region" description="Helical" evidence="2">
    <location>
        <begin position="126"/>
        <end position="147"/>
    </location>
</feature>
<comment type="caution">
    <text evidence="3">The sequence shown here is derived from an EMBL/GenBank/DDBJ whole genome shotgun (WGS) entry which is preliminary data.</text>
</comment>
<gene>
    <name evidence="3" type="ORF">J3R30DRAFT_3479793</name>
</gene>
<keyword evidence="4" id="KW-1185">Reference proteome</keyword>
<feature type="transmembrane region" description="Helical" evidence="2">
    <location>
        <begin position="24"/>
        <end position="46"/>
    </location>
</feature>
<name>A0A9W9AB76_9AGAR</name>
<dbReference type="Proteomes" id="UP001150266">
    <property type="component" value="Unassembled WGS sequence"/>
</dbReference>
<dbReference type="OrthoDB" id="3351491at2759"/>
<evidence type="ECO:0000256" key="2">
    <source>
        <dbReference type="SAM" id="Phobius"/>
    </source>
</evidence>
<organism evidence="3 4">
    <name type="scientific">Lentinula aciculospora</name>
    <dbReference type="NCBI Taxonomy" id="153920"/>
    <lineage>
        <taxon>Eukaryota</taxon>
        <taxon>Fungi</taxon>
        <taxon>Dikarya</taxon>
        <taxon>Basidiomycota</taxon>
        <taxon>Agaricomycotina</taxon>
        <taxon>Agaricomycetes</taxon>
        <taxon>Agaricomycetidae</taxon>
        <taxon>Agaricales</taxon>
        <taxon>Marasmiineae</taxon>
        <taxon>Omphalotaceae</taxon>
        <taxon>Lentinula</taxon>
    </lineage>
</organism>
<evidence type="ECO:0000313" key="4">
    <source>
        <dbReference type="Proteomes" id="UP001150266"/>
    </source>
</evidence>
<dbReference type="AlphaFoldDB" id="A0A9W9AB76"/>
<feature type="compositionally biased region" description="Polar residues" evidence="1">
    <location>
        <begin position="502"/>
        <end position="520"/>
    </location>
</feature>
<feature type="compositionally biased region" description="Basic and acidic residues" evidence="1">
    <location>
        <begin position="485"/>
        <end position="501"/>
    </location>
</feature>
<keyword evidence="2" id="KW-1133">Transmembrane helix</keyword>
<accession>A0A9W9AB76</accession>
<evidence type="ECO:0000256" key="1">
    <source>
        <dbReference type="SAM" id="MobiDB-lite"/>
    </source>
</evidence>
<feature type="transmembrane region" description="Helical" evidence="2">
    <location>
        <begin position="200"/>
        <end position="224"/>
    </location>
</feature>
<evidence type="ECO:0000313" key="3">
    <source>
        <dbReference type="EMBL" id="KAJ4478156.1"/>
    </source>
</evidence>
<keyword evidence="2" id="KW-0812">Transmembrane</keyword>
<keyword evidence="2" id="KW-0472">Membrane</keyword>
<feature type="transmembrane region" description="Helical" evidence="2">
    <location>
        <begin position="159"/>
        <end position="180"/>
    </location>
</feature>
<feature type="transmembrane region" description="Helical" evidence="2">
    <location>
        <begin position="93"/>
        <end position="114"/>
    </location>
</feature>
<dbReference type="EMBL" id="JAOTPV010000009">
    <property type="protein sequence ID" value="KAJ4478156.1"/>
    <property type="molecule type" value="Genomic_DNA"/>
</dbReference>